<dbReference type="EMBL" id="UAUX01000017">
    <property type="protein sequence ID" value="SQA00372.1"/>
    <property type="molecule type" value="Genomic_DNA"/>
</dbReference>
<reference evidence="1 2" key="1">
    <citation type="submission" date="2018-06" db="EMBL/GenBank/DDBJ databases">
        <authorList>
            <consortium name="Pathogen Informatics"/>
            <person name="Doyle S."/>
        </authorList>
    </citation>
    <scope>NUCLEOTIDE SEQUENCE [LARGE SCALE GENOMIC DNA]</scope>
    <source>
        <strain evidence="1 2">NCTC7878</strain>
    </source>
</reference>
<proteinExistence type="predicted"/>
<dbReference type="Pfam" id="PF10100">
    <property type="entry name" value="Staph_opine_DH"/>
    <property type="match status" value="1"/>
</dbReference>
<dbReference type="InterPro" id="IPR016935">
    <property type="entry name" value="Opine_metallophore_DH"/>
</dbReference>
<gene>
    <name evidence="1" type="ORF">NCTC7878_03538</name>
</gene>
<dbReference type="AlphaFoldDB" id="A0A2X2K2N6"/>
<evidence type="ECO:0000313" key="2">
    <source>
        <dbReference type="Proteomes" id="UP000249913"/>
    </source>
</evidence>
<accession>A0A2X2K2N6</accession>
<sequence length="46" mass="4983">MSKLLMIGTGPVAIQLANICYLKSDYEIDMVGRASTSEKSNAYISV</sequence>
<dbReference type="Proteomes" id="UP000249913">
    <property type="component" value="Unassembled WGS sequence"/>
</dbReference>
<evidence type="ECO:0000313" key="1">
    <source>
        <dbReference type="EMBL" id="SQA00372.1"/>
    </source>
</evidence>
<name>A0A2X2K2N6_STAAU</name>
<protein>
    <submittedName>
        <fullName evidence="1">Uncharacterized protein conserved in bacteria</fullName>
    </submittedName>
</protein>
<organism evidence="1 2">
    <name type="scientific">Staphylococcus aureus</name>
    <dbReference type="NCBI Taxonomy" id="1280"/>
    <lineage>
        <taxon>Bacteria</taxon>
        <taxon>Bacillati</taxon>
        <taxon>Bacillota</taxon>
        <taxon>Bacilli</taxon>
        <taxon>Bacillales</taxon>
        <taxon>Staphylococcaceae</taxon>
        <taxon>Staphylococcus</taxon>
    </lineage>
</organism>